<dbReference type="InterPro" id="IPR032675">
    <property type="entry name" value="LRR_dom_sf"/>
</dbReference>
<keyword evidence="1" id="KW-0433">Leucine-rich repeat</keyword>
<dbReference type="PANTHER" id="PTHR45712:SF22">
    <property type="entry name" value="INSULIN-LIKE GROWTH FACTOR-BINDING PROTEIN COMPLEX ACID LABILE SUBUNIT"/>
    <property type="match status" value="1"/>
</dbReference>
<dbReference type="Proteomes" id="UP000590412">
    <property type="component" value="Unassembled WGS sequence"/>
</dbReference>
<proteinExistence type="predicted"/>
<keyword evidence="2" id="KW-0677">Repeat</keyword>
<evidence type="ECO:0000256" key="1">
    <source>
        <dbReference type="ARBA" id="ARBA00022614"/>
    </source>
</evidence>
<dbReference type="Gene3D" id="3.80.10.10">
    <property type="entry name" value="Ribonuclease Inhibitor"/>
    <property type="match status" value="2"/>
</dbReference>
<dbReference type="PROSITE" id="PS51450">
    <property type="entry name" value="LRR"/>
    <property type="match status" value="1"/>
</dbReference>
<reference evidence="3" key="1">
    <citation type="submission" date="2020-03" db="EMBL/GenBank/DDBJ databases">
        <title>FDA dAtabase for Regulatory Grade micrObial Sequences (FDA-ARGOS): Supporting development and validation of Infectious Disease Dx tests.</title>
        <authorList>
            <person name="Campos J."/>
            <person name="Goldberg B."/>
            <person name="Tallon L."/>
            <person name="Sadzewicz L."/>
            <person name="Vavikolanu K."/>
            <person name="Mehta A."/>
            <person name="Aluvathingal J."/>
            <person name="Nadendla S."/>
            <person name="Nandy P."/>
            <person name="Geyer C."/>
            <person name="Yan Y."/>
            <person name="Sichtig H."/>
        </authorList>
    </citation>
    <scope>NUCLEOTIDE SEQUENCE [LARGE SCALE GENOMIC DNA]</scope>
    <source>
        <strain evidence="3">FDAARGOS_652</strain>
    </source>
</reference>
<gene>
    <name evidence="3" type="ORF">FOB60_002507</name>
</gene>
<protein>
    <submittedName>
        <fullName evidence="3">Uncharacterized protein</fullName>
    </submittedName>
</protein>
<dbReference type="AlphaFoldDB" id="A0A8X7TC49"/>
<dbReference type="EMBL" id="JABWAB010000003">
    <property type="protein sequence ID" value="KAF6057952.1"/>
    <property type="molecule type" value="Genomic_DNA"/>
</dbReference>
<sequence length="723" mass="82099">MHQESRTILDLYPHDILSIIISNSGANNLTKLMSCQSFMQQNRNFKRALDNVLINSKYIFYNYTTRPELTVGWDDDMNELEPSDFDSRESFELFDDYCATEGIETQIRITYGIYDIFDLVELEELLSRLRPCSDAMLQLHLELSTCRLLLLDLTRLLKIVTRLRKRIAGLTLEGEFATEIKGVINLDYFTNIKVLNIGGLSFCGSPRNCNSLTELTYLSTRFPMRLLDVGELPPSLKRFACDVGSFGLDSTLPDTGEYPRLESIHFRRCKSAAPEVIKDILWNMTCPRTSSIKFDRWFGQSVDEFVQLLSDVSRGNGFKLESLSLEGSLAFPLNIYPLMPTLEKLELRVANGLRLDGILSKIPVGLVKLHLSNCDAMREVDVDFSKLRCLKHLKLHHCNINDSIFHLMQFPESLEVLDLACNNIESLEGVSFPTRLVNLSLDSNRLRHIDDCSFPESLRKLNASGNRLESVCLSKSKGGKELSIESLFLESHPEISTHWELPKVRTLYLSQFKPYVGQYLGENLVNLVLMDCGDLCFNSIDFGNKPRIQYLFVHDCSLDGFDMSSLPELEEVKLSFMAKVPKGLGHLRRLRYLNITQSSIKKVSLEFHSRSLEVLDLSSNLIEKVQLTFPVGKTKLKRLSLSENELRDISLEDIGHKGLSRHESLCELGLSRNEALSGAPILKLIDQLSLATQSSWVNETAKTSYNCYDNNHLMRNVVEGNAS</sequence>
<name>A0A8X7TC49_CANPA</name>
<organism evidence="3 4">
    <name type="scientific">Candida parapsilosis</name>
    <name type="common">Yeast</name>
    <dbReference type="NCBI Taxonomy" id="5480"/>
    <lineage>
        <taxon>Eukaryota</taxon>
        <taxon>Fungi</taxon>
        <taxon>Dikarya</taxon>
        <taxon>Ascomycota</taxon>
        <taxon>Saccharomycotina</taxon>
        <taxon>Pichiomycetes</taxon>
        <taxon>Debaryomycetaceae</taxon>
        <taxon>Candida/Lodderomyces clade</taxon>
        <taxon>Candida</taxon>
    </lineage>
</organism>
<dbReference type="SMART" id="SM00365">
    <property type="entry name" value="LRR_SD22"/>
    <property type="match status" value="4"/>
</dbReference>
<evidence type="ECO:0000256" key="2">
    <source>
        <dbReference type="ARBA" id="ARBA00022737"/>
    </source>
</evidence>
<evidence type="ECO:0000313" key="3">
    <source>
        <dbReference type="EMBL" id="KAF6057952.1"/>
    </source>
</evidence>
<accession>A0A8X7TC49</accession>
<dbReference type="PANTHER" id="PTHR45712">
    <property type="entry name" value="AGAP008170-PA"/>
    <property type="match status" value="1"/>
</dbReference>
<dbReference type="InterPro" id="IPR050333">
    <property type="entry name" value="SLRP"/>
</dbReference>
<evidence type="ECO:0000313" key="4">
    <source>
        <dbReference type="Proteomes" id="UP000590412"/>
    </source>
</evidence>
<dbReference type="SUPFAM" id="SSF52058">
    <property type="entry name" value="L domain-like"/>
    <property type="match status" value="2"/>
</dbReference>
<dbReference type="Pfam" id="PF13855">
    <property type="entry name" value="LRR_8"/>
    <property type="match status" value="1"/>
</dbReference>
<dbReference type="InterPro" id="IPR001611">
    <property type="entry name" value="Leu-rich_rpt"/>
</dbReference>
<comment type="caution">
    <text evidence="3">The sequence shown here is derived from an EMBL/GenBank/DDBJ whole genome shotgun (WGS) entry which is preliminary data.</text>
</comment>